<protein>
    <recommendedName>
        <fullName evidence="4">Secreted protein</fullName>
    </recommendedName>
</protein>
<dbReference type="GeneID" id="36588091"/>
<dbReference type="EMBL" id="KZ613786">
    <property type="protein sequence ID" value="PMD61561.1"/>
    <property type="molecule type" value="Genomic_DNA"/>
</dbReference>
<gene>
    <name evidence="2" type="ORF">K444DRAFT_611815</name>
</gene>
<accession>A0A2J6TEV2</accession>
<dbReference type="Proteomes" id="UP000235371">
    <property type="component" value="Unassembled WGS sequence"/>
</dbReference>
<evidence type="ECO:0008006" key="4">
    <source>
        <dbReference type="Google" id="ProtNLM"/>
    </source>
</evidence>
<organism evidence="2 3">
    <name type="scientific">Hyaloscypha bicolor E</name>
    <dbReference type="NCBI Taxonomy" id="1095630"/>
    <lineage>
        <taxon>Eukaryota</taxon>
        <taxon>Fungi</taxon>
        <taxon>Dikarya</taxon>
        <taxon>Ascomycota</taxon>
        <taxon>Pezizomycotina</taxon>
        <taxon>Leotiomycetes</taxon>
        <taxon>Helotiales</taxon>
        <taxon>Hyaloscyphaceae</taxon>
        <taxon>Hyaloscypha</taxon>
        <taxon>Hyaloscypha bicolor</taxon>
    </lineage>
</organism>
<keyword evidence="3" id="KW-1185">Reference proteome</keyword>
<feature type="chain" id="PRO_5014380208" description="Secreted protein" evidence="1">
    <location>
        <begin position="17"/>
        <end position="74"/>
    </location>
</feature>
<name>A0A2J6TEV2_9HELO</name>
<keyword evidence="1" id="KW-0732">Signal</keyword>
<dbReference type="RefSeq" id="XP_024738465.1">
    <property type="nucleotide sequence ID" value="XM_024880014.1"/>
</dbReference>
<sequence>MLIILWFSFCFHSQQAFEEHVLRDRQQDAPLRWANCSVEHFALWAVEKLAIGWLRREHSEAAGVLRPRRFEELP</sequence>
<evidence type="ECO:0000313" key="3">
    <source>
        <dbReference type="Proteomes" id="UP000235371"/>
    </source>
</evidence>
<dbReference type="InParanoid" id="A0A2J6TEV2"/>
<evidence type="ECO:0000313" key="2">
    <source>
        <dbReference type="EMBL" id="PMD61561.1"/>
    </source>
</evidence>
<reference evidence="2 3" key="1">
    <citation type="submission" date="2016-04" db="EMBL/GenBank/DDBJ databases">
        <title>A degradative enzymes factory behind the ericoid mycorrhizal symbiosis.</title>
        <authorList>
            <consortium name="DOE Joint Genome Institute"/>
            <person name="Martino E."/>
            <person name="Morin E."/>
            <person name="Grelet G."/>
            <person name="Kuo A."/>
            <person name="Kohler A."/>
            <person name="Daghino S."/>
            <person name="Barry K."/>
            <person name="Choi C."/>
            <person name="Cichocki N."/>
            <person name="Clum A."/>
            <person name="Copeland A."/>
            <person name="Hainaut M."/>
            <person name="Haridas S."/>
            <person name="Labutti K."/>
            <person name="Lindquist E."/>
            <person name="Lipzen A."/>
            <person name="Khouja H.-R."/>
            <person name="Murat C."/>
            <person name="Ohm R."/>
            <person name="Olson A."/>
            <person name="Spatafora J."/>
            <person name="Veneault-Fourrey C."/>
            <person name="Henrissat B."/>
            <person name="Grigoriev I."/>
            <person name="Martin F."/>
            <person name="Perotto S."/>
        </authorList>
    </citation>
    <scope>NUCLEOTIDE SEQUENCE [LARGE SCALE GENOMIC DNA]</scope>
    <source>
        <strain evidence="2 3">E</strain>
    </source>
</reference>
<evidence type="ECO:0000256" key="1">
    <source>
        <dbReference type="SAM" id="SignalP"/>
    </source>
</evidence>
<dbReference type="AlphaFoldDB" id="A0A2J6TEV2"/>
<proteinExistence type="predicted"/>
<feature type="signal peptide" evidence="1">
    <location>
        <begin position="1"/>
        <end position="16"/>
    </location>
</feature>